<keyword evidence="2" id="KW-0812">Transmembrane</keyword>
<feature type="transmembrane region" description="Helical" evidence="2">
    <location>
        <begin position="7"/>
        <end position="33"/>
    </location>
</feature>
<sequence>MHHNIAAAVVVGVVLGVAAAVVVAVVVTVAAVVQCSSNSCSSSSSISGSSSSSNSSSSSKSSNSSSSTCNKRSTCSSRVDRRRRPRLTLQTNHKERFVVAFFKWASYHYQSSTFLSKVAGNHFAKSPKFKRKKLSTKKKQNN</sequence>
<reference evidence="3 4" key="1">
    <citation type="journal article" date="2021" name="Elife">
        <title>Chloroplast acquisition without the gene transfer in kleptoplastic sea slugs, Plakobranchus ocellatus.</title>
        <authorList>
            <person name="Maeda T."/>
            <person name="Takahashi S."/>
            <person name="Yoshida T."/>
            <person name="Shimamura S."/>
            <person name="Takaki Y."/>
            <person name="Nagai Y."/>
            <person name="Toyoda A."/>
            <person name="Suzuki Y."/>
            <person name="Arimoto A."/>
            <person name="Ishii H."/>
            <person name="Satoh N."/>
            <person name="Nishiyama T."/>
            <person name="Hasebe M."/>
            <person name="Maruyama T."/>
            <person name="Minagawa J."/>
            <person name="Obokata J."/>
            <person name="Shigenobu S."/>
        </authorList>
    </citation>
    <scope>NUCLEOTIDE SEQUENCE [LARGE SCALE GENOMIC DNA]</scope>
</reference>
<evidence type="ECO:0000313" key="4">
    <source>
        <dbReference type="Proteomes" id="UP000762676"/>
    </source>
</evidence>
<name>A0AAV4GKT8_9GAST</name>
<accession>A0AAV4GKT8</accession>
<feature type="region of interest" description="Disordered" evidence="1">
    <location>
        <begin position="38"/>
        <end position="89"/>
    </location>
</feature>
<evidence type="ECO:0000313" key="3">
    <source>
        <dbReference type="EMBL" id="GFR85296.1"/>
    </source>
</evidence>
<gene>
    <name evidence="3" type="ORF">ElyMa_000693100</name>
</gene>
<dbReference type="AlphaFoldDB" id="A0AAV4GKT8"/>
<keyword evidence="4" id="KW-1185">Reference proteome</keyword>
<proteinExistence type="predicted"/>
<keyword evidence="2" id="KW-0472">Membrane</keyword>
<feature type="compositionally biased region" description="Low complexity" evidence="1">
    <location>
        <begin position="38"/>
        <end position="77"/>
    </location>
</feature>
<dbReference type="Proteomes" id="UP000762676">
    <property type="component" value="Unassembled WGS sequence"/>
</dbReference>
<dbReference type="EMBL" id="BMAT01001425">
    <property type="protein sequence ID" value="GFR85296.1"/>
    <property type="molecule type" value="Genomic_DNA"/>
</dbReference>
<keyword evidence="2" id="KW-1133">Transmembrane helix</keyword>
<evidence type="ECO:0008006" key="5">
    <source>
        <dbReference type="Google" id="ProtNLM"/>
    </source>
</evidence>
<evidence type="ECO:0000256" key="1">
    <source>
        <dbReference type="SAM" id="MobiDB-lite"/>
    </source>
</evidence>
<comment type="caution">
    <text evidence="3">The sequence shown here is derived from an EMBL/GenBank/DDBJ whole genome shotgun (WGS) entry which is preliminary data.</text>
</comment>
<organism evidence="3 4">
    <name type="scientific">Elysia marginata</name>
    <dbReference type="NCBI Taxonomy" id="1093978"/>
    <lineage>
        <taxon>Eukaryota</taxon>
        <taxon>Metazoa</taxon>
        <taxon>Spiralia</taxon>
        <taxon>Lophotrochozoa</taxon>
        <taxon>Mollusca</taxon>
        <taxon>Gastropoda</taxon>
        <taxon>Heterobranchia</taxon>
        <taxon>Euthyneura</taxon>
        <taxon>Panpulmonata</taxon>
        <taxon>Sacoglossa</taxon>
        <taxon>Placobranchoidea</taxon>
        <taxon>Plakobranchidae</taxon>
        <taxon>Elysia</taxon>
    </lineage>
</organism>
<evidence type="ECO:0000256" key="2">
    <source>
        <dbReference type="SAM" id="Phobius"/>
    </source>
</evidence>
<protein>
    <recommendedName>
        <fullName evidence="5">REJ domain-containing protein</fullName>
    </recommendedName>
</protein>